<dbReference type="Proteomes" id="UP000242015">
    <property type="component" value="Unassembled WGS sequence"/>
</dbReference>
<dbReference type="EMBL" id="NEXF01000302">
    <property type="protein sequence ID" value="PSO07206.1"/>
    <property type="molecule type" value="Genomic_DNA"/>
</dbReference>
<comment type="caution">
    <text evidence="1">The sequence shown here is derived from an EMBL/GenBank/DDBJ whole genome shotgun (WGS) entry which is preliminary data.</text>
</comment>
<reference evidence="1 2" key="1">
    <citation type="submission" date="2017-04" db="EMBL/GenBank/DDBJ databases">
        <title>Novel microbial lineages endemic to geothermal iron-oxide mats fill important gaps in the evolutionary history of Archaea.</title>
        <authorList>
            <person name="Jay Z.J."/>
            <person name="Beam J.P."/>
            <person name="Dlakic M."/>
            <person name="Rusch D.B."/>
            <person name="Kozubal M.A."/>
            <person name="Inskeep W.P."/>
        </authorList>
    </citation>
    <scope>NUCLEOTIDE SEQUENCE [LARGE SCALE GENOMIC DNA]</scope>
    <source>
        <strain evidence="1">BE_D</strain>
    </source>
</reference>
<evidence type="ECO:0000313" key="2">
    <source>
        <dbReference type="Proteomes" id="UP000242015"/>
    </source>
</evidence>
<dbReference type="AlphaFoldDB" id="A0A2R6C8W6"/>
<sequence length="170" mass="19087">SVDGLEGYFKKEYEDYRGVLEGFKRCYDGVLPKDAESIAKCIDEGGCFDQCPKDIVNEVSKELRDRVDRLSQILKSDRVIADRYCEDKDVISSIDELSGKVNSKYDLGDVSSYYKYIIQADKISKSVIECIKNKGSGNIQIDITGLDTDTIKSLVEVLRTLNASVFIVTK</sequence>
<evidence type="ECO:0000313" key="1">
    <source>
        <dbReference type="EMBL" id="PSO07206.1"/>
    </source>
</evidence>
<name>A0A2R6C8W6_9ARCH</name>
<gene>
    <name evidence="1" type="ORF">B9Q04_12135</name>
</gene>
<feature type="non-terminal residue" evidence="1">
    <location>
        <position position="1"/>
    </location>
</feature>
<proteinExistence type="predicted"/>
<accession>A0A2R6C8W6</accession>
<protein>
    <submittedName>
        <fullName evidence="1">Uncharacterized protein</fullName>
    </submittedName>
</protein>
<organism evidence="1 2">
    <name type="scientific">Candidatus Marsarchaeota G2 archaeon BE_D</name>
    <dbReference type="NCBI Taxonomy" id="1978158"/>
    <lineage>
        <taxon>Archaea</taxon>
        <taxon>Candidatus Marsarchaeota</taxon>
        <taxon>Candidatus Marsarchaeota group 2</taxon>
    </lineage>
</organism>